<dbReference type="EMBL" id="DRPZ01000098">
    <property type="protein sequence ID" value="HGY09137.1"/>
    <property type="molecule type" value="Genomic_DNA"/>
</dbReference>
<sequence length="81" mass="9223">MTTKGPDSEQEPRWWQVLRETYYATVVSRDELSENYVVIRVVADEPRAEFAAGQYTTLGLSVLSFAFPTRCPIANRPRPTS</sequence>
<name>A0A7C4ZG73_9DEIN</name>
<dbReference type="Gene3D" id="2.40.30.10">
    <property type="entry name" value="Translation factors"/>
    <property type="match status" value="1"/>
</dbReference>
<proteinExistence type="predicted"/>
<reference evidence="1" key="1">
    <citation type="journal article" date="2020" name="mSystems">
        <title>Genome- and Community-Level Interaction Insights into Carbon Utilization and Element Cycling Functions of Hydrothermarchaeota in Hydrothermal Sediment.</title>
        <authorList>
            <person name="Zhou Z."/>
            <person name="Liu Y."/>
            <person name="Xu W."/>
            <person name="Pan J."/>
            <person name="Luo Z.H."/>
            <person name="Li M."/>
        </authorList>
    </citation>
    <scope>NUCLEOTIDE SEQUENCE [LARGE SCALE GENOMIC DNA]</scope>
    <source>
        <strain evidence="1">HyVt-570</strain>
    </source>
</reference>
<organism evidence="1">
    <name type="scientific">Oceanithermus profundus</name>
    <dbReference type="NCBI Taxonomy" id="187137"/>
    <lineage>
        <taxon>Bacteria</taxon>
        <taxon>Thermotogati</taxon>
        <taxon>Deinococcota</taxon>
        <taxon>Deinococci</taxon>
        <taxon>Thermales</taxon>
        <taxon>Thermaceae</taxon>
        <taxon>Oceanithermus</taxon>
    </lineage>
</organism>
<accession>A0A7C4ZG73</accession>
<dbReference type="Proteomes" id="UP000885759">
    <property type="component" value="Unassembled WGS sequence"/>
</dbReference>
<comment type="caution">
    <text evidence="1">The sequence shown here is derived from an EMBL/GenBank/DDBJ whole genome shotgun (WGS) entry which is preliminary data.</text>
</comment>
<dbReference type="AlphaFoldDB" id="A0A7C4ZG73"/>
<protein>
    <submittedName>
        <fullName evidence="1">Uncharacterized protein</fullName>
    </submittedName>
</protein>
<gene>
    <name evidence="1" type="ORF">ENK37_03645</name>
</gene>
<evidence type="ECO:0000313" key="1">
    <source>
        <dbReference type="EMBL" id="HGY09137.1"/>
    </source>
</evidence>
<dbReference type="SUPFAM" id="SSF63380">
    <property type="entry name" value="Riboflavin synthase domain-like"/>
    <property type="match status" value="1"/>
</dbReference>
<dbReference type="InterPro" id="IPR017938">
    <property type="entry name" value="Riboflavin_synthase-like_b-brl"/>
</dbReference>